<dbReference type="PANTHER" id="PTHR45900">
    <property type="entry name" value="RECA"/>
    <property type="match status" value="1"/>
</dbReference>
<evidence type="ECO:0000256" key="5">
    <source>
        <dbReference type="ARBA" id="ARBA00023172"/>
    </source>
</evidence>
<gene>
    <name evidence="12" type="ORF">ZOSMA_79G00480</name>
</gene>
<evidence type="ECO:0000256" key="3">
    <source>
        <dbReference type="ARBA" id="ARBA00022840"/>
    </source>
</evidence>
<dbReference type="InterPro" id="IPR020588">
    <property type="entry name" value="RecA_ATP-bd"/>
</dbReference>
<dbReference type="OrthoDB" id="5957327at2759"/>
<accession>A0A0K9NQH2</accession>
<comment type="similarity">
    <text evidence="1 7">Belongs to the RecA family.</text>
</comment>
<feature type="chain" id="PRO_5005527267" evidence="9">
    <location>
        <begin position="18"/>
        <end position="419"/>
    </location>
</feature>
<reference evidence="13" key="1">
    <citation type="journal article" date="2016" name="Nature">
        <title>The genome of the seagrass Zostera marina reveals angiosperm adaptation to the sea.</title>
        <authorList>
            <person name="Olsen J.L."/>
            <person name="Rouze P."/>
            <person name="Verhelst B."/>
            <person name="Lin Y.-C."/>
            <person name="Bayer T."/>
            <person name="Collen J."/>
            <person name="Dattolo E."/>
            <person name="De Paoli E."/>
            <person name="Dittami S."/>
            <person name="Maumus F."/>
            <person name="Michel G."/>
            <person name="Kersting A."/>
            <person name="Lauritano C."/>
            <person name="Lohaus R."/>
            <person name="Toepel M."/>
            <person name="Tonon T."/>
            <person name="Vanneste K."/>
            <person name="Amirebrahimi M."/>
            <person name="Brakel J."/>
            <person name="Bostroem C."/>
            <person name="Chovatia M."/>
            <person name="Grimwood J."/>
            <person name="Jenkins J.W."/>
            <person name="Jueterbock A."/>
            <person name="Mraz A."/>
            <person name="Stam W.T."/>
            <person name="Tice H."/>
            <person name="Bornberg-Bauer E."/>
            <person name="Green P.J."/>
            <person name="Pearson G.A."/>
            <person name="Procaccini G."/>
            <person name="Duarte C.M."/>
            <person name="Schmutz J."/>
            <person name="Reusch T.B.H."/>
            <person name="Van de Peer Y."/>
        </authorList>
    </citation>
    <scope>NUCLEOTIDE SEQUENCE [LARGE SCALE GENOMIC DNA]</scope>
    <source>
        <strain evidence="13">cv. Finnish</strain>
    </source>
</reference>
<dbReference type="FunFam" id="3.40.50.300:FF:000087">
    <property type="entry name" value="Recombinase RecA"/>
    <property type="match status" value="1"/>
</dbReference>
<comment type="caution">
    <text evidence="12">The sequence shown here is derived from an EMBL/GenBank/DDBJ whole genome shotgun (WGS) entry which is preliminary data.</text>
</comment>
<dbReference type="STRING" id="29655.A0A0K9NQH2"/>
<evidence type="ECO:0000256" key="7">
    <source>
        <dbReference type="RuleBase" id="RU003422"/>
    </source>
</evidence>
<evidence type="ECO:0000313" key="12">
    <source>
        <dbReference type="EMBL" id="KMZ58205.1"/>
    </source>
</evidence>
<dbReference type="GO" id="GO:0006310">
    <property type="term" value="P:DNA recombination"/>
    <property type="evidence" value="ECO:0007669"/>
    <property type="project" value="UniProtKB-KW"/>
</dbReference>
<dbReference type="GO" id="GO:0003697">
    <property type="term" value="F:single-stranded DNA binding"/>
    <property type="evidence" value="ECO:0007669"/>
    <property type="project" value="InterPro"/>
</dbReference>
<dbReference type="CDD" id="cd00983">
    <property type="entry name" value="RecA"/>
    <property type="match status" value="1"/>
</dbReference>
<dbReference type="InterPro" id="IPR013765">
    <property type="entry name" value="DNA_recomb/repair_RecA"/>
</dbReference>
<dbReference type="InterPro" id="IPR003593">
    <property type="entry name" value="AAA+_ATPase"/>
</dbReference>
<dbReference type="PROSITE" id="PS00321">
    <property type="entry name" value="RECA_1"/>
    <property type="match status" value="1"/>
</dbReference>
<keyword evidence="2 7" id="KW-0547">Nucleotide-binding</keyword>
<dbReference type="InterPro" id="IPR027417">
    <property type="entry name" value="P-loop_NTPase"/>
</dbReference>
<evidence type="ECO:0000313" key="13">
    <source>
        <dbReference type="Proteomes" id="UP000036987"/>
    </source>
</evidence>
<organism evidence="12 13">
    <name type="scientific">Zostera marina</name>
    <name type="common">Eelgrass</name>
    <dbReference type="NCBI Taxonomy" id="29655"/>
    <lineage>
        <taxon>Eukaryota</taxon>
        <taxon>Viridiplantae</taxon>
        <taxon>Streptophyta</taxon>
        <taxon>Embryophyta</taxon>
        <taxon>Tracheophyta</taxon>
        <taxon>Spermatophyta</taxon>
        <taxon>Magnoliopsida</taxon>
        <taxon>Liliopsida</taxon>
        <taxon>Zosteraceae</taxon>
        <taxon>Zostera</taxon>
    </lineage>
</organism>
<dbReference type="InterPro" id="IPR023400">
    <property type="entry name" value="RecA_C_sf"/>
</dbReference>
<protein>
    <submittedName>
        <fullName evidence="12">Uncharacterized protein</fullName>
    </submittedName>
</protein>
<dbReference type="InterPro" id="IPR049261">
    <property type="entry name" value="RecA-like_C"/>
</dbReference>
<dbReference type="InterPro" id="IPR020587">
    <property type="entry name" value="RecA_monomer-monomer_interface"/>
</dbReference>
<keyword evidence="3 7" id="KW-0067">ATP-binding</keyword>
<keyword evidence="9" id="KW-0732">Signal</keyword>
<dbReference type="EMBL" id="LFYR01001977">
    <property type="protein sequence ID" value="KMZ58205.1"/>
    <property type="molecule type" value="Genomic_DNA"/>
</dbReference>
<dbReference type="Pfam" id="PF21096">
    <property type="entry name" value="RecA_C"/>
    <property type="match status" value="1"/>
</dbReference>
<evidence type="ECO:0000256" key="4">
    <source>
        <dbReference type="ARBA" id="ARBA00023125"/>
    </source>
</evidence>
<keyword evidence="13" id="KW-1185">Reference proteome</keyword>
<dbReference type="InterPro" id="IPR049428">
    <property type="entry name" value="RecA-like_N"/>
</dbReference>
<keyword evidence="5 8" id="KW-0233">DNA recombination</keyword>
<keyword evidence="8" id="KW-0227">DNA damage</keyword>
<dbReference type="OMA" id="DSKMGLH"/>
<evidence type="ECO:0000256" key="9">
    <source>
        <dbReference type="SAM" id="SignalP"/>
    </source>
</evidence>
<keyword evidence="4 8" id="KW-0238">DNA-binding</keyword>
<evidence type="ECO:0000256" key="2">
    <source>
        <dbReference type="ARBA" id="ARBA00022741"/>
    </source>
</evidence>
<feature type="domain" description="RecA family profile 2" evidence="11">
    <location>
        <begin position="264"/>
        <end position="340"/>
    </location>
</feature>
<dbReference type="PANTHER" id="PTHR45900:SF6">
    <property type="entry name" value="DNA REPAIR PROTEIN RECA HOMOLOG 3, MITOCHONDRIAL-RELATED"/>
    <property type="match status" value="1"/>
</dbReference>
<dbReference type="InterPro" id="IPR020584">
    <property type="entry name" value="DNA_recomb/repair_RecA_CS"/>
</dbReference>
<dbReference type="PROSITE" id="PS50163">
    <property type="entry name" value="RECA_3"/>
    <property type="match status" value="1"/>
</dbReference>
<dbReference type="NCBIfam" id="TIGR02012">
    <property type="entry name" value="tigrfam_recA"/>
    <property type="match status" value="1"/>
</dbReference>
<dbReference type="PRINTS" id="PR00142">
    <property type="entry name" value="RECA"/>
</dbReference>
<dbReference type="SUPFAM" id="SSF54752">
    <property type="entry name" value="RecA protein, C-terminal domain"/>
    <property type="match status" value="1"/>
</dbReference>
<sequence>MFFRSLALMRLLSGANGIQTVHRISALSPKSCRPTVLSEYIIQVRTFSAKGKKKSKSECDDSSEETLSKKDQALLHALDEINSAFGKGSIMWLGRDAATREVPIISTGSFALDIALGIGGLPKGRVVEIYGPEASGKTTLGLHVIAEAQKSGGQCLFVDAEHSLDPSLAEAIGVKTEKLLISQPDCGEHALSLVDTMIRSGAVDVVVVDSVAALVPKNELDGEMGDAHVALQARLMSQALRKLSHSLSLSQTILIFTNQIRAKMATFGFGGATEVTSGGNALKFYASVRLNVRRIGFVKKNEEIIGSSVLVKIVKNKHAPPFRTAQFELEFGKGICREVELIDLGVKHKYITRNGAYYRMNDKSFHGKDAIKDYLVNDIDIRENLALNLKEKLKMQTTTITKNCSVTDEDEIVNDALHG</sequence>
<dbReference type="GO" id="GO:0140664">
    <property type="term" value="F:ATP-dependent DNA damage sensor activity"/>
    <property type="evidence" value="ECO:0007669"/>
    <property type="project" value="InterPro"/>
</dbReference>
<feature type="signal peptide" evidence="9">
    <location>
        <begin position="1"/>
        <end position="17"/>
    </location>
</feature>
<dbReference type="Pfam" id="PF00154">
    <property type="entry name" value="RecA_N"/>
    <property type="match status" value="1"/>
</dbReference>
<dbReference type="GO" id="GO:0005524">
    <property type="term" value="F:ATP binding"/>
    <property type="evidence" value="ECO:0007669"/>
    <property type="project" value="UniProtKB-KW"/>
</dbReference>
<evidence type="ECO:0000259" key="11">
    <source>
        <dbReference type="PROSITE" id="PS50163"/>
    </source>
</evidence>
<comment type="function">
    <text evidence="6">Involved in recombination ability and DNA strand transfer activity.</text>
</comment>
<dbReference type="GO" id="GO:0006281">
    <property type="term" value="P:DNA repair"/>
    <property type="evidence" value="ECO:0007669"/>
    <property type="project" value="InterPro"/>
</dbReference>
<dbReference type="SUPFAM" id="SSF52540">
    <property type="entry name" value="P-loop containing nucleoside triphosphate hydrolases"/>
    <property type="match status" value="1"/>
</dbReference>
<feature type="domain" description="RecA family profile 1" evidence="10">
    <location>
        <begin position="101"/>
        <end position="260"/>
    </location>
</feature>
<dbReference type="AlphaFoldDB" id="A0A0K9NQH2"/>
<dbReference type="Proteomes" id="UP000036987">
    <property type="component" value="Unassembled WGS sequence"/>
</dbReference>
<dbReference type="Gene3D" id="3.40.50.300">
    <property type="entry name" value="P-loop containing nucleotide triphosphate hydrolases"/>
    <property type="match status" value="1"/>
</dbReference>
<evidence type="ECO:0000256" key="1">
    <source>
        <dbReference type="ARBA" id="ARBA00009391"/>
    </source>
</evidence>
<dbReference type="HAMAP" id="MF_00268">
    <property type="entry name" value="RecA"/>
    <property type="match status" value="1"/>
</dbReference>
<evidence type="ECO:0000259" key="10">
    <source>
        <dbReference type="PROSITE" id="PS50162"/>
    </source>
</evidence>
<dbReference type="SMART" id="SM00382">
    <property type="entry name" value="AAA"/>
    <property type="match status" value="1"/>
</dbReference>
<evidence type="ECO:0000256" key="6">
    <source>
        <dbReference type="ARBA" id="ARBA00056887"/>
    </source>
</evidence>
<evidence type="ECO:0000256" key="8">
    <source>
        <dbReference type="RuleBase" id="RU004527"/>
    </source>
</evidence>
<dbReference type="PROSITE" id="PS50162">
    <property type="entry name" value="RECA_2"/>
    <property type="match status" value="1"/>
</dbReference>
<proteinExistence type="inferred from homology"/>
<name>A0A0K9NQH2_ZOSMR</name>